<dbReference type="Proteomes" id="UP000274920">
    <property type="component" value="Unassembled WGS sequence"/>
</dbReference>
<sequence length="146" mass="15882">MMVRQSSLRFESAQENAFIPKSGTAVRTAAMQFGLLPAGRGYRSKELPQNNSNRTAGIILRQFLRRKGEQQPAEDISPVLPGPQDLTADHRITAGISGRGPALPPGLLPNRAALQPAFCPAMQMSDRAEGALHQQPCLRIRLKDEG</sequence>
<gene>
    <name evidence="2" type="ORF">EBB54_02620</name>
</gene>
<feature type="region of interest" description="Disordered" evidence="1">
    <location>
        <begin position="67"/>
        <end position="108"/>
    </location>
</feature>
<organism evidence="2 3">
    <name type="scientific">Schaedlerella arabinosiphila</name>
    <dbReference type="NCBI Taxonomy" id="2044587"/>
    <lineage>
        <taxon>Bacteria</taxon>
        <taxon>Bacillati</taxon>
        <taxon>Bacillota</taxon>
        <taxon>Clostridia</taxon>
        <taxon>Lachnospirales</taxon>
        <taxon>Lachnospiraceae</taxon>
        <taxon>Schaedlerella</taxon>
    </lineage>
</organism>
<reference evidence="2" key="1">
    <citation type="submission" date="2018-10" db="EMBL/GenBank/DDBJ databases">
        <title>Schaedlerella arabinophila gen. nov. sp. nov., isolated from the mouse intestinal tract and comparative analysis with the genome of the closely related altered Schaedler flora strain ASF502.</title>
        <authorList>
            <person name="Miyake S."/>
            <person name="Soh M."/>
            <person name="Seedorf H."/>
        </authorList>
    </citation>
    <scope>NUCLEOTIDE SEQUENCE [LARGE SCALE GENOMIC DNA]</scope>
    <source>
        <strain evidence="2">DSM 106076</strain>
    </source>
</reference>
<dbReference type="RefSeq" id="WP_125126230.1">
    <property type="nucleotide sequence ID" value="NZ_RHJS01000002.1"/>
</dbReference>
<keyword evidence="3" id="KW-1185">Reference proteome</keyword>
<name>A0A3R8LVV9_9FIRM</name>
<dbReference type="EMBL" id="RHJS01000002">
    <property type="protein sequence ID" value="RRK30396.1"/>
    <property type="molecule type" value="Genomic_DNA"/>
</dbReference>
<evidence type="ECO:0000313" key="2">
    <source>
        <dbReference type="EMBL" id="RRK30396.1"/>
    </source>
</evidence>
<proteinExistence type="predicted"/>
<comment type="caution">
    <text evidence="2">The sequence shown here is derived from an EMBL/GenBank/DDBJ whole genome shotgun (WGS) entry which is preliminary data.</text>
</comment>
<evidence type="ECO:0000313" key="3">
    <source>
        <dbReference type="Proteomes" id="UP000274920"/>
    </source>
</evidence>
<dbReference type="AlphaFoldDB" id="A0A3R8LVV9"/>
<evidence type="ECO:0000256" key="1">
    <source>
        <dbReference type="SAM" id="MobiDB-lite"/>
    </source>
</evidence>
<protein>
    <submittedName>
        <fullName evidence="2">Uncharacterized protein</fullName>
    </submittedName>
</protein>
<accession>A0A3R8LVV9</accession>